<dbReference type="Pfam" id="PF24764">
    <property type="entry name" value="rva_4"/>
    <property type="match status" value="1"/>
</dbReference>
<sequence length="387" mass="45178">MDNALVKIRFYFRLGLSHKHILECLAHLDGIIVSIRTLKRYMKRAKLFRRKNKSDVLEVVLYLMGEIEHSGQLHGYRIMHLKCIQGGFVISQNEVQMLLSIIDREGVALRRRHRLERRIYYNPGPDFLWHVDSYDKLKPYGICNNGAIDGYSRHIVWLEAYTTNSDPSVIANYFMKAVRSRLGCPKRVCADMGTENGHIEIMQRFMRSEHEDEFAQRSFLYGSSNHNQRIEYWWAFLRGQNSQFWMNLFGSLKDDDKFTGNFLDKNLIQFCFLQIIQDDLNRTVHLWNNHRIRPSRNQVSPHGRPVIMYTLPHLHGAQSQLCNVTPEQVGMCLEECTPKGPTPCDAIVFELCCLLMQEHDCSAPTNPSDALVLYDFLRESIYSDLQI</sequence>
<gene>
    <name evidence="2" type="ORF">AOXY_G27781</name>
</gene>
<organism evidence="2 3">
    <name type="scientific">Acipenser oxyrinchus oxyrinchus</name>
    <dbReference type="NCBI Taxonomy" id="40147"/>
    <lineage>
        <taxon>Eukaryota</taxon>
        <taxon>Metazoa</taxon>
        <taxon>Chordata</taxon>
        <taxon>Craniata</taxon>
        <taxon>Vertebrata</taxon>
        <taxon>Euteleostomi</taxon>
        <taxon>Actinopterygii</taxon>
        <taxon>Chondrostei</taxon>
        <taxon>Acipenseriformes</taxon>
        <taxon>Acipenseridae</taxon>
        <taxon>Acipenser</taxon>
    </lineage>
</organism>
<comment type="caution">
    <text evidence="2">The sequence shown here is derived from an EMBL/GenBank/DDBJ whole genome shotgun (WGS) entry which is preliminary data.</text>
</comment>
<reference evidence="2" key="1">
    <citation type="submission" date="2022-02" db="EMBL/GenBank/DDBJ databases">
        <title>Atlantic sturgeon de novo genome assembly.</title>
        <authorList>
            <person name="Stock M."/>
            <person name="Klopp C."/>
            <person name="Guiguen Y."/>
            <person name="Cabau C."/>
            <person name="Parinello H."/>
            <person name="Santidrian Yebra-Pimentel E."/>
            <person name="Kuhl H."/>
            <person name="Dirks R.P."/>
            <person name="Guessner J."/>
            <person name="Wuertz S."/>
            <person name="Du K."/>
            <person name="Schartl M."/>
        </authorList>
    </citation>
    <scope>NUCLEOTIDE SEQUENCE</scope>
    <source>
        <strain evidence="2">STURGEONOMICS-FGT-2020</strain>
        <tissue evidence="2">Whole blood</tissue>
    </source>
</reference>
<name>A0AAD8CST2_ACIOX</name>
<keyword evidence="3" id="KW-1185">Reference proteome</keyword>
<evidence type="ECO:0000313" key="3">
    <source>
        <dbReference type="Proteomes" id="UP001230051"/>
    </source>
</evidence>
<proteinExistence type="predicted"/>
<dbReference type="EMBL" id="JAGXEW010000033">
    <property type="protein sequence ID" value="KAK1154813.1"/>
    <property type="molecule type" value="Genomic_DNA"/>
</dbReference>
<dbReference type="AlphaFoldDB" id="A0AAD8CST2"/>
<dbReference type="InterPro" id="IPR058913">
    <property type="entry name" value="Integrase_dom_put"/>
</dbReference>
<dbReference type="Proteomes" id="UP001230051">
    <property type="component" value="Unassembled WGS sequence"/>
</dbReference>
<accession>A0AAD8CST2</accession>
<dbReference type="PANTHER" id="PTHR46791">
    <property type="entry name" value="EXPRESSED PROTEIN"/>
    <property type="match status" value="1"/>
</dbReference>
<feature type="domain" description="Integrase core" evidence="1">
    <location>
        <begin position="119"/>
        <end position="298"/>
    </location>
</feature>
<evidence type="ECO:0000313" key="2">
    <source>
        <dbReference type="EMBL" id="KAK1154813.1"/>
    </source>
</evidence>
<dbReference type="PANTHER" id="PTHR46791:SF13">
    <property type="entry name" value="CLR5 DOMAIN-CONTAINING PROTEIN"/>
    <property type="match status" value="1"/>
</dbReference>
<evidence type="ECO:0000259" key="1">
    <source>
        <dbReference type="Pfam" id="PF24764"/>
    </source>
</evidence>
<protein>
    <recommendedName>
        <fullName evidence="1">Integrase core domain-containing protein</fullName>
    </recommendedName>
</protein>